<sequence length="1548" mass="172202">MTLTTEHFAPPAQRDVIAAQFATRPTLRQVLDAKLFSALVARYPKLASHFPEHDSSEGFTVTLARNGKIDLQSLATVLLDGVVQGRPVAFTEQHHLSAEPPANGLSEVIEHSGLQSLNVQLHEMNAVFDEVLASLVEDFQRAQIDYWNAEARPNPDDAGVGRHRWMQQALRMALAGSVSRAPLEDDERALVNELLLGVSGVQVTTLGFSWAVDEREQVFMPGDLLIEAERDERKLILWCTLSGAVKAFADVLAFSEALRDYSVGRGRADELTWRRYAFEGDAFMQQSGLLLNLLLDDVAQVKLSSMADGAELEAVMSVLTDPSRHFLNEDRSGDIDVSSTLPEWLLAASSRDRFEYQVALLDASIAQALSKGRSSLGGLQDLHSYAAERLRKQMLDDYPTEANYFPDDLILKVSIPDTTVDKDLPVTLKDGGSLTLTELAIGHLDALSGGIISSISHKKNQLIMDWMNPVYISGLIERVDIGGNYPLHAAEVLNDRATLTERGKLFGREWRHGLLFDGLRAKVEGSLSESAWRALAEFCRSGRDLRVNVDIAPLAFRADPDRRQVDEVACMYVIALTHPSVVLLYRPLYAQQTLLQYDDQGGLMNAIRQPGDLQDSVIAWLPEGARFIYAYGGFIEPHLGRPIIDTSILPSPVAPPRLKLQNYLADIDVGMFASKRAALIELADRQTVSNAEHRWAVVKTFGWLFFDLVAPVLPGLLGRVAAVVGLLSPLLEKTPASERGLSDTVMSANLVATVAMALMHGRQGEIARAPQMIHAEPIYKALAPRDPAIWRPAEVVSTLETSIGSLREEVGPVSLGHGWGQGPVAQAKALAPYVADIDLTGATRSDGLERVGERFYVVIDGNAYQVQHDDHGRRIVGPDGEHGPLLVDDGLWRIRTDGFLAGGGGRREGRVPQQQYDHAVSQTTELLMELEQRQYETVRLSQECRRLSSELTVLNGMRDRFQQMPDQQAEQRARLVASTEEKIATKKGEYREVSIQFVSDLRNTIGRNKRLVSLLDTAAELKARYSRLTSRIALEVIQQSRLEAYAEIVRCSENMLHQLLQNAEPGEVYRLEDELVGRTISEVEGQYLEYKRRILGLVEITKQVVEASANLDEFIVLVPEDHVMSSVLDENGQPNTLGRLVTKRTVTTLDMQLGQAMFHAELSFNLEQEDAVNRADDRRKLVSEALKVASNAHAQLLTSNLPPADRIEVLQVAWDEYSSAIINSIDMKRDVDPVVNRAMLEAFEQDMMALKQSANTLLVEATWELEGRTPSARRAYPVEQAQQFVVYGRDGQIAIGRQVDEGGAPVVEVTSRSGDMAVLKRFDRVDGVWTERVPAPVVPDRARAELVGHALYLLSEDAPLERMIEQKARDGVSTRDLKSLLDDHIGQLRTHADALQSGEGFTHGKLVEKLSSWTQRRQDLLIKVYSTTPYPEAEGLRYLHEQQRISIEYRGPRKVLKDNSSMDEYTIRLRDSKAGKPKKIIWAAHFHFASPDALPAEFTVGHLKTWEQRFLGPQDAPVLAERGQRLHRGRLTLAQASAVFSEAWNRPS</sequence>
<feature type="domain" description="Dermonecrotic toxin N-terminal" evidence="1">
    <location>
        <begin position="378"/>
        <end position="608"/>
    </location>
</feature>
<dbReference type="InterPro" id="IPR046673">
    <property type="entry name" value="ToxA_N"/>
</dbReference>
<reference evidence="2 3" key="2">
    <citation type="submission" date="2020-04" db="EMBL/GenBank/DDBJ databases">
        <title>Complete genome sequence of Pseudomonas putida strain JQ581.</title>
        <authorList>
            <person name="Mu Y."/>
        </authorList>
    </citation>
    <scope>NUCLEOTIDE SEQUENCE [LARGE SCALE GENOMIC DNA]</scope>
    <source>
        <strain evidence="2 3">JQ581</strain>
    </source>
</reference>
<evidence type="ECO:0000313" key="3">
    <source>
        <dbReference type="Proteomes" id="UP000076857"/>
    </source>
</evidence>
<proteinExistence type="predicted"/>
<dbReference type="RefSeq" id="WP_063423320.1">
    <property type="nucleotide sequence ID" value="NZ_CP050951.1"/>
</dbReference>
<reference evidence="2 3" key="1">
    <citation type="submission" date="2016-04" db="EMBL/GenBank/DDBJ databases">
        <authorList>
            <person name="Qiu J."/>
        </authorList>
    </citation>
    <scope>NUCLEOTIDE SEQUENCE [LARGE SCALE GENOMIC DNA]</scope>
    <source>
        <strain evidence="2 3">JQ581</strain>
    </source>
</reference>
<organism evidence="2 3">
    <name type="scientific">Pseudomonas putida</name>
    <name type="common">Arthrobacter siderocapsulatus</name>
    <dbReference type="NCBI Taxonomy" id="303"/>
    <lineage>
        <taxon>Bacteria</taxon>
        <taxon>Pseudomonadati</taxon>
        <taxon>Pseudomonadota</taxon>
        <taxon>Gammaproteobacteria</taxon>
        <taxon>Pseudomonadales</taxon>
        <taxon>Pseudomonadaceae</taxon>
        <taxon>Pseudomonas</taxon>
    </lineage>
</organism>
<evidence type="ECO:0000259" key="1">
    <source>
        <dbReference type="Pfam" id="PF20178"/>
    </source>
</evidence>
<accession>A0AAP9N570</accession>
<name>A0AAP9N570_PSEPU</name>
<dbReference type="Proteomes" id="UP000076857">
    <property type="component" value="Chromosome"/>
</dbReference>
<evidence type="ECO:0000313" key="2">
    <source>
        <dbReference type="EMBL" id="QJQ13154.1"/>
    </source>
</evidence>
<gene>
    <name evidence="2" type="ORF">A3L25_028460</name>
</gene>
<dbReference type="Pfam" id="PF20178">
    <property type="entry name" value="ToxA_N"/>
    <property type="match status" value="1"/>
</dbReference>
<dbReference type="EMBL" id="CP050951">
    <property type="protein sequence ID" value="QJQ13154.1"/>
    <property type="molecule type" value="Genomic_DNA"/>
</dbReference>
<protein>
    <recommendedName>
        <fullName evidence="1">Dermonecrotic toxin N-terminal domain-containing protein</fullName>
    </recommendedName>
</protein>